<feature type="compositionally biased region" description="Polar residues" evidence="9">
    <location>
        <begin position="399"/>
        <end position="408"/>
    </location>
</feature>
<feature type="binding site" evidence="8">
    <location>
        <position position="515"/>
    </location>
    <ligand>
        <name>ATP</name>
        <dbReference type="ChEBI" id="CHEBI:30616"/>
    </ligand>
</feature>
<dbReference type="PROSITE" id="PS00108">
    <property type="entry name" value="PROTEIN_KINASE_ST"/>
    <property type="match status" value="1"/>
</dbReference>
<dbReference type="STRING" id="1283841.A0A084QPM7"/>
<dbReference type="EC" id="2.7.11.1" evidence="1"/>
<dbReference type="FunFam" id="1.10.510.10:FF:000078">
    <property type="entry name" value="Serine/threonine-protein kinase PRP4 homolog"/>
    <property type="match status" value="1"/>
</dbReference>
<evidence type="ECO:0000313" key="12">
    <source>
        <dbReference type="Proteomes" id="UP000028524"/>
    </source>
</evidence>
<evidence type="ECO:0000256" key="8">
    <source>
        <dbReference type="PROSITE-ProRule" id="PRU10141"/>
    </source>
</evidence>
<proteinExistence type="inferred from homology"/>
<name>A0A084QPM7_STAC4</name>
<feature type="region of interest" description="Disordered" evidence="9">
    <location>
        <begin position="1"/>
        <end position="192"/>
    </location>
</feature>
<evidence type="ECO:0000256" key="9">
    <source>
        <dbReference type="SAM" id="MobiDB-lite"/>
    </source>
</evidence>
<sequence>MASSSDEGEILEHGKNDLKATSLPYAERSGVDRQDRNRTRDSSPDYDERPRYGTSARRSSPRGFGRYRDSRDYHHHDRRDRNARRNGPPNETSHRDDYRRSRVAYEDLDRPASRASELSYDGRHRERDRDRDHPRYRDRSRDRHYERENRDGRRDQRAKTRSRSPHLSERNGNVGRKRAVEGQNGQSGHDLANKRYDNFTLEKGSDTFCKYGADGVGCSLNPNPDGELTAPRKRAKLAEPEPDMDWEPPEQIDEEAEIERRRKRREEILATAKSSSATPLLLHAVGAVDKARSSTPGSSHSQSPSQAPTALDGPATPSSHIASPMSPASNGEPSPGGINLLDDQNLMNIHGKSKTDDEDGPSAADYDPTADMKEDERRDELRHGQVVLHGEPHAVEAPIQQSTEQSNGDGLHEAAKADDDDDDLDMFADEFDEEKFTSKPIKTAVPIEGGDATLETQANGKGGILEGDDKDGYYKIRIGELLFNRYQIQATLGRGMFSGVARAMDINTKRHVAIKIMRNNDALRKGGFTEIAILQKLNSADPENRKHIVKFEHHFDYKGHLCMVFENLSMNLREVLRKFGNNVGINMQATKTYAYQIFVALAHMRKCSIIHADLKPDNILVSENRASLKICDLGTAIDRSDAATAHTEITPYLVSRFYRAPEIILGMPYDYGVDTWSIGCTLYELYTGKILFTGDSNNQMLKAIMETRGKITNKIYKRGQLSAVHFDENGQFVSVERDKILGKTNIRTLPLTKPTRDIRTRLLATSSGMSDAESKDLQHFIDLLEQCLAINPDKRIKPADALKHPFFAARAPSHWRK</sequence>
<dbReference type="CDD" id="cd14135">
    <property type="entry name" value="STKc_PRP4"/>
    <property type="match status" value="1"/>
</dbReference>
<feature type="compositionally biased region" description="Basic and acidic residues" evidence="9">
    <location>
        <begin position="370"/>
        <end position="383"/>
    </location>
</feature>
<dbReference type="PANTHER" id="PTHR24058">
    <property type="entry name" value="DUAL SPECIFICITY PROTEIN KINASE"/>
    <property type="match status" value="1"/>
</dbReference>
<evidence type="ECO:0000256" key="2">
    <source>
        <dbReference type="ARBA" id="ARBA00022527"/>
    </source>
</evidence>
<reference evidence="11 12" key="1">
    <citation type="journal article" date="2014" name="BMC Genomics">
        <title>Comparative genome sequencing reveals chemotype-specific gene clusters in the toxigenic black mold Stachybotrys.</title>
        <authorList>
            <person name="Semeiks J."/>
            <person name="Borek D."/>
            <person name="Otwinowski Z."/>
            <person name="Grishin N.V."/>
        </authorList>
    </citation>
    <scope>NUCLEOTIDE SEQUENCE [LARGE SCALE GENOMIC DNA]</scope>
    <source>
        <strain evidence="11 12">IBT 40285</strain>
    </source>
</reference>
<dbReference type="GO" id="GO:0004674">
    <property type="term" value="F:protein serine/threonine kinase activity"/>
    <property type="evidence" value="ECO:0007669"/>
    <property type="project" value="UniProtKB-KW"/>
</dbReference>
<comment type="similarity">
    <text evidence="7">Belongs to the protein kinase superfamily. CMGC Ser/Thr protein kinase family.</text>
</comment>
<evidence type="ECO:0000256" key="4">
    <source>
        <dbReference type="ARBA" id="ARBA00022741"/>
    </source>
</evidence>
<dbReference type="GO" id="GO:0045292">
    <property type="term" value="P:mRNA cis splicing, via spliceosome"/>
    <property type="evidence" value="ECO:0007669"/>
    <property type="project" value="InterPro"/>
</dbReference>
<dbReference type="EMBL" id="KL660533">
    <property type="protein sequence ID" value="KFA65912.1"/>
    <property type="molecule type" value="Genomic_DNA"/>
</dbReference>
<accession>A0A084QPM7</accession>
<dbReference type="OMA" id="YYNVMLG"/>
<dbReference type="Gene3D" id="3.30.200.20">
    <property type="entry name" value="Phosphorylase Kinase, domain 1"/>
    <property type="match status" value="1"/>
</dbReference>
<feature type="compositionally biased region" description="Basic and acidic residues" evidence="9">
    <location>
        <begin position="66"/>
        <end position="75"/>
    </location>
</feature>
<feature type="domain" description="Protein kinase" evidence="10">
    <location>
        <begin position="486"/>
        <end position="807"/>
    </location>
</feature>
<dbReference type="PROSITE" id="PS00107">
    <property type="entry name" value="PROTEIN_KINASE_ATP"/>
    <property type="match status" value="1"/>
</dbReference>
<keyword evidence="2" id="KW-0723">Serine/threonine-protein kinase</keyword>
<keyword evidence="5" id="KW-0418">Kinase</keyword>
<dbReference type="InParanoid" id="A0A084QPM7"/>
<evidence type="ECO:0000256" key="5">
    <source>
        <dbReference type="ARBA" id="ARBA00022777"/>
    </source>
</evidence>
<feature type="compositionally biased region" description="Basic and acidic residues" evidence="9">
    <location>
        <begin position="29"/>
        <end position="51"/>
    </location>
</feature>
<evidence type="ECO:0000259" key="10">
    <source>
        <dbReference type="PROSITE" id="PS50011"/>
    </source>
</evidence>
<dbReference type="AlphaFoldDB" id="A0A084QPM7"/>
<evidence type="ECO:0000256" key="3">
    <source>
        <dbReference type="ARBA" id="ARBA00022679"/>
    </source>
</evidence>
<evidence type="ECO:0000256" key="6">
    <source>
        <dbReference type="ARBA" id="ARBA00022840"/>
    </source>
</evidence>
<dbReference type="InterPro" id="IPR011009">
    <property type="entry name" value="Kinase-like_dom_sf"/>
</dbReference>
<dbReference type="InterPro" id="IPR008271">
    <property type="entry name" value="Ser/Thr_kinase_AS"/>
</dbReference>
<feature type="compositionally biased region" description="Basic and acidic residues" evidence="9">
    <location>
        <begin position="92"/>
        <end position="112"/>
    </location>
</feature>
<keyword evidence="4 8" id="KW-0547">Nucleotide-binding</keyword>
<feature type="compositionally biased region" description="Polar residues" evidence="9">
    <location>
        <begin position="316"/>
        <end position="332"/>
    </location>
</feature>
<dbReference type="InterPro" id="IPR000719">
    <property type="entry name" value="Prot_kinase_dom"/>
</dbReference>
<feature type="compositionally biased region" description="Basic and acidic residues" evidence="9">
    <location>
        <begin position="120"/>
        <end position="158"/>
    </location>
</feature>
<dbReference type="SMART" id="SM00220">
    <property type="entry name" value="S_TKc"/>
    <property type="match status" value="1"/>
</dbReference>
<evidence type="ECO:0000313" key="11">
    <source>
        <dbReference type="EMBL" id="KFA65912.1"/>
    </source>
</evidence>
<feature type="compositionally biased region" description="Acidic residues" evidence="9">
    <location>
        <begin position="240"/>
        <end position="257"/>
    </location>
</feature>
<organism evidence="11 12">
    <name type="scientific">Stachybotrys chlorohalonatus (strain IBT 40285)</name>
    <dbReference type="NCBI Taxonomy" id="1283841"/>
    <lineage>
        <taxon>Eukaryota</taxon>
        <taxon>Fungi</taxon>
        <taxon>Dikarya</taxon>
        <taxon>Ascomycota</taxon>
        <taxon>Pezizomycotina</taxon>
        <taxon>Sordariomycetes</taxon>
        <taxon>Hypocreomycetidae</taxon>
        <taxon>Hypocreales</taxon>
        <taxon>Stachybotryaceae</taxon>
        <taxon>Stachybotrys</taxon>
    </lineage>
</organism>
<dbReference type="PROSITE" id="PS50011">
    <property type="entry name" value="PROTEIN_KINASE_DOM"/>
    <property type="match status" value="1"/>
</dbReference>
<dbReference type="OrthoDB" id="9332038at2759"/>
<evidence type="ECO:0000256" key="1">
    <source>
        <dbReference type="ARBA" id="ARBA00012513"/>
    </source>
</evidence>
<evidence type="ECO:0000256" key="7">
    <source>
        <dbReference type="ARBA" id="ARBA00023596"/>
    </source>
</evidence>
<dbReference type="HOGENOM" id="CLU_000288_5_5_1"/>
<gene>
    <name evidence="11" type="ORF">S40285_02396</name>
</gene>
<protein>
    <recommendedName>
        <fullName evidence="1">non-specific serine/threonine protein kinase</fullName>
        <ecNumber evidence="1">2.7.11.1</ecNumber>
    </recommendedName>
</protein>
<dbReference type="PANTHER" id="PTHR24058:SF103">
    <property type="entry name" value="SERINE_THREONINE-PROTEIN KINASE PRP4 HOMOLOG"/>
    <property type="match status" value="1"/>
</dbReference>
<keyword evidence="6 8" id="KW-0067">ATP-binding</keyword>
<dbReference type="Proteomes" id="UP000028524">
    <property type="component" value="Unassembled WGS sequence"/>
</dbReference>
<feature type="compositionally biased region" description="Low complexity" evidence="9">
    <location>
        <begin position="293"/>
        <end position="310"/>
    </location>
</feature>
<dbReference type="InterPro" id="IPR017441">
    <property type="entry name" value="Protein_kinase_ATP_BS"/>
</dbReference>
<dbReference type="InterPro" id="IPR044092">
    <property type="entry name" value="STKc_PRP4"/>
</dbReference>
<dbReference type="GO" id="GO:0005524">
    <property type="term" value="F:ATP binding"/>
    <property type="evidence" value="ECO:0007669"/>
    <property type="project" value="UniProtKB-UniRule"/>
</dbReference>
<dbReference type="Gene3D" id="1.10.510.10">
    <property type="entry name" value="Transferase(Phosphotransferase) domain 1"/>
    <property type="match status" value="1"/>
</dbReference>
<dbReference type="InterPro" id="IPR050494">
    <property type="entry name" value="Ser_Thr_dual-spec_kinase"/>
</dbReference>
<dbReference type="Pfam" id="PF00069">
    <property type="entry name" value="Pkinase"/>
    <property type="match status" value="1"/>
</dbReference>
<dbReference type="SUPFAM" id="SSF56112">
    <property type="entry name" value="Protein kinase-like (PK-like)"/>
    <property type="match status" value="1"/>
</dbReference>
<feature type="region of interest" description="Disordered" evidence="9">
    <location>
        <begin position="221"/>
        <end position="422"/>
    </location>
</feature>
<keyword evidence="12" id="KW-1185">Reference proteome</keyword>
<keyword evidence="3" id="KW-0808">Transferase</keyword>